<evidence type="ECO:0000256" key="6">
    <source>
        <dbReference type="ARBA" id="ARBA00023163"/>
    </source>
</evidence>
<comment type="function">
    <text evidence="7">May play the central regulatory role in sporulation. It may be an element of the effector pathway responsible for the activation of sporulation genes in response to nutritional stress. Spo0A may act in concert with spo0H (a sigma factor) to control the expression of some genes that are critical to the sporulation process.</text>
</comment>
<keyword evidence="13" id="KW-1185">Reference proteome</keyword>
<dbReference type="InterPro" id="IPR016032">
    <property type="entry name" value="Sig_transdc_resp-reg_C-effctor"/>
</dbReference>
<dbReference type="PANTHER" id="PTHR48111:SF1">
    <property type="entry name" value="TWO-COMPONENT RESPONSE REGULATOR ORR33"/>
    <property type="match status" value="1"/>
</dbReference>
<evidence type="ECO:0000259" key="11">
    <source>
        <dbReference type="PROSITE" id="PS51755"/>
    </source>
</evidence>
<organism evidence="12 13">
    <name type="scientific">Fusibacter paucivorans</name>
    <dbReference type="NCBI Taxonomy" id="76009"/>
    <lineage>
        <taxon>Bacteria</taxon>
        <taxon>Bacillati</taxon>
        <taxon>Bacillota</taxon>
        <taxon>Clostridia</taxon>
        <taxon>Eubacteriales</taxon>
        <taxon>Eubacteriales Family XII. Incertae Sedis</taxon>
        <taxon>Fusibacter</taxon>
    </lineage>
</organism>
<keyword evidence="6" id="KW-0804">Transcription</keyword>
<feature type="modified residue" description="4-aspartylphosphate" evidence="8">
    <location>
        <position position="53"/>
    </location>
</feature>
<dbReference type="Pfam" id="PF00072">
    <property type="entry name" value="Response_reg"/>
    <property type="match status" value="1"/>
</dbReference>
<dbReference type="InterPro" id="IPR036388">
    <property type="entry name" value="WH-like_DNA-bd_sf"/>
</dbReference>
<dbReference type="Gene3D" id="6.10.250.690">
    <property type="match status" value="1"/>
</dbReference>
<evidence type="ECO:0000256" key="5">
    <source>
        <dbReference type="ARBA" id="ARBA00023125"/>
    </source>
</evidence>
<dbReference type="Pfam" id="PF00486">
    <property type="entry name" value="Trans_reg_C"/>
    <property type="match status" value="1"/>
</dbReference>
<dbReference type="RefSeq" id="WP_213236134.1">
    <property type="nucleotide sequence ID" value="NZ_JAHBCL010000009.1"/>
</dbReference>
<dbReference type="PROSITE" id="PS50110">
    <property type="entry name" value="RESPONSE_REGULATORY"/>
    <property type="match status" value="1"/>
</dbReference>
<comment type="caution">
    <text evidence="12">The sequence shown here is derived from an EMBL/GenBank/DDBJ whole genome shotgun (WGS) entry which is preliminary data.</text>
</comment>
<dbReference type="PANTHER" id="PTHR48111">
    <property type="entry name" value="REGULATOR OF RPOS"/>
    <property type="match status" value="1"/>
</dbReference>
<sequence>MPEKILIADDEAGIVSAVSYALKREGYTVETACNGREALTLAAQFKPDILILDIMMPELSGLEVCKAMEGNSSAGIILLTAKDDIVDKVLGLAFGADDYLTKPFDMRELMARVKALIRRLGKEATAVQYQYDAICVIPSRREARVDGRILSLTPKEFDLLALLVAHPGRVYEREMLLDMLWEMTYEGGTRTVDIHVQRLRKKLGTAYEHLIQTVYGVGYKIGG</sequence>
<evidence type="ECO:0000256" key="1">
    <source>
        <dbReference type="ARBA" id="ARBA00018672"/>
    </source>
</evidence>
<dbReference type="Proteomes" id="UP000746471">
    <property type="component" value="Unassembled WGS sequence"/>
</dbReference>
<evidence type="ECO:0000256" key="9">
    <source>
        <dbReference type="PROSITE-ProRule" id="PRU01091"/>
    </source>
</evidence>
<reference evidence="12 13" key="1">
    <citation type="submission" date="2021-05" db="EMBL/GenBank/DDBJ databases">
        <title>Fusibacter ferrireducens sp. nov., an anaerobic, sulfur- and Fe-reducing bacterium isolated from the mangrove sediment.</title>
        <authorList>
            <person name="Qiu D."/>
        </authorList>
    </citation>
    <scope>NUCLEOTIDE SEQUENCE [LARGE SCALE GENOMIC DNA]</scope>
    <source>
        <strain evidence="12 13">DSM 12116</strain>
    </source>
</reference>
<evidence type="ECO:0000259" key="10">
    <source>
        <dbReference type="PROSITE" id="PS50110"/>
    </source>
</evidence>
<gene>
    <name evidence="12" type="ORF">KHM83_06465</name>
</gene>
<feature type="domain" description="Response regulatory" evidence="10">
    <location>
        <begin position="4"/>
        <end position="117"/>
    </location>
</feature>
<name>A0ABS5PMA7_9FIRM</name>
<feature type="domain" description="OmpR/PhoB-type" evidence="11">
    <location>
        <begin position="126"/>
        <end position="223"/>
    </location>
</feature>
<evidence type="ECO:0000256" key="2">
    <source>
        <dbReference type="ARBA" id="ARBA00022553"/>
    </source>
</evidence>
<proteinExistence type="predicted"/>
<dbReference type="SUPFAM" id="SSF52172">
    <property type="entry name" value="CheY-like"/>
    <property type="match status" value="1"/>
</dbReference>
<evidence type="ECO:0000313" key="12">
    <source>
        <dbReference type="EMBL" id="MBS7526314.1"/>
    </source>
</evidence>
<dbReference type="SUPFAM" id="SSF46894">
    <property type="entry name" value="C-terminal effector domain of the bipartite response regulators"/>
    <property type="match status" value="1"/>
</dbReference>
<dbReference type="InterPro" id="IPR001867">
    <property type="entry name" value="OmpR/PhoB-type_DNA-bd"/>
</dbReference>
<feature type="DNA-binding region" description="OmpR/PhoB-type" evidence="9">
    <location>
        <begin position="126"/>
        <end position="223"/>
    </location>
</feature>
<dbReference type="InterPro" id="IPR039420">
    <property type="entry name" value="WalR-like"/>
</dbReference>
<dbReference type="Gene3D" id="3.40.50.2300">
    <property type="match status" value="1"/>
</dbReference>
<dbReference type="InterPro" id="IPR001789">
    <property type="entry name" value="Sig_transdc_resp-reg_receiver"/>
</dbReference>
<evidence type="ECO:0000313" key="13">
    <source>
        <dbReference type="Proteomes" id="UP000746471"/>
    </source>
</evidence>
<evidence type="ECO:0000256" key="3">
    <source>
        <dbReference type="ARBA" id="ARBA00023012"/>
    </source>
</evidence>
<keyword evidence="3" id="KW-0902">Two-component regulatory system</keyword>
<dbReference type="Gene3D" id="1.10.10.10">
    <property type="entry name" value="Winged helix-like DNA-binding domain superfamily/Winged helix DNA-binding domain"/>
    <property type="match status" value="1"/>
</dbReference>
<dbReference type="PROSITE" id="PS51755">
    <property type="entry name" value="OMPR_PHOB"/>
    <property type="match status" value="1"/>
</dbReference>
<dbReference type="SMART" id="SM00448">
    <property type="entry name" value="REC"/>
    <property type="match status" value="1"/>
</dbReference>
<keyword evidence="5 9" id="KW-0238">DNA-binding</keyword>
<evidence type="ECO:0000256" key="4">
    <source>
        <dbReference type="ARBA" id="ARBA00023015"/>
    </source>
</evidence>
<dbReference type="SMART" id="SM00862">
    <property type="entry name" value="Trans_reg_C"/>
    <property type="match status" value="1"/>
</dbReference>
<evidence type="ECO:0000256" key="8">
    <source>
        <dbReference type="PROSITE-ProRule" id="PRU00169"/>
    </source>
</evidence>
<dbReference type="EMBL" id="JAHBCL010000009">
    <property type="protein sequence ID" value="MBS7526314.1"/>
    <property type="molecule type" value="Genomic_DNA"/>
</dbReference>
<dbReference type="CDD" id="cd00383">
    <property type="entry name" value="trans_reg_C"/>
    <property type="match status" value="1"/>
</dbReference>
<protein>
    <recommendedName>
        <fullName evidence="1">Stage 0 sporulation protein A homolog</fullName>
    </recommendedName>
</protein>
<keyword evidence="2 8" id="KW-0597">Phosphoprotein</keyword>
<dbReference type="InterPro" id="IPR011006">
    <property type="entry name" value="CheY-like_superfamily"/>
</dbReference>
<evidence type="ECO:0000256" key="7">
    <source>
        <dbReference type="ARBA" id="ARBA00024867"/>
    </source>
</evidence>
<keyword evidence="4" id="KW-0805">Transcription regulation</keyword>
<accession>A0ABS5PMA7</accession>